<proteinExistence type="predicted"/>
<evidence type="ECO:0000256" key="2">
    <source>
        <dbReference type="SAM" id="SignalP"/>
    </source>
</evidence>
<accession>R7TX18</accession>
<keyword evidence="5" id="KW-1185">Reference proteome</keyword>
<feature type="chain" id="PRO_5008787421" description="Apple domain-containing protein" evidence="2">
    <location>
        <begin position="19"/>
        <end position="426"/>
    </location>
</feature>
<gene>
    <name evidence="3" type="ORF">CAPTEDRAFT_205571</name>
</gene>
<dbReference type="EMBL" id="AMQN01002049">
    <property type="status" value="NOT_ANNOTATED_CDS"/>
    <property type="molecule type" value="Genomic_DNA"/>
</dbReference>
<dbReference type="EMBL" id="KB307920">
    <property type="protein sequence ID" value="ELT98458.1"/>
    <property type="molecule type" value="Genomic_DNA"/>
</dbReference>
<evidence type="ECO:0000256" key="1">
    <source>
        <dbReference type="SAM" id="MobiDB-lite"/>
    </source>
</evidence>
<dbReference type="HOGENOM" id="CLU_644435_0_0_1"/>
<name>R7TX18_CAPTE</name>
<feature type="region of interest" description="Disordered" evidence="1">
    <location>
        <begin position="126"/>
        <end position="197"/>
    </location>
</feature>
<keyword evidence="2" id="KW-0732">Signal</keyword>
<evidence type="ECO:0000313" key="3">
    <source>
        <dbReference type="EMBL" id="ELT98458.1"/>
    </source>
</evidence>
<reference evidence="5" key="1">
    <citation type="submission" date="2012-12" db="EMBL/GenBank/DDBJ databases">
        <authorList>
            <person name="Hellsten U."/>
            <person name="Grimwood J."/>
            <person name="Chapman J.A."/>
            <person name="Shapiro H."/>
            <person name="Aerts A."/>
            <person name="Otillar R.P."/>
            <person name="Terry A.Y."/>
            <person name="Boore J.L."/>
            <person name="Simakov O."/>
            <person name="Marletaz F."/>
            <person name="Cho S.-J."/>
            <person name="Edsinger-Gonzales E."/>
            <person name="Havlak P."/>
            <person name="Kuo D.-H."/>
            <person name="Larsson T."/>
            <person name="Lv J."/>
            <person name="Arendt D."/>
            <person name="Savage R."/>
            <person name="Osoegawa K."/>
            <person name="de Jong P."/>
            <person name="Lindberg D.R."/>
            <person name="Seaver E.C."/>
            <person name="Weisblat D.A."/>
            <person name="Putnam N.H."/>
            <person name="Grigoriev I.V."/>
            <person name="Rokhsar D.S."/>
        </authorList>
    </citation>
    <scope>NUCLEOTIDE SEQUENCE</scope>
    <source>
        <strain evidence="5">I ESC-2004</strain>
    </source>
</reference>
<protein>
    <recommendedName>
        <fullName evidence="6">Apple domain-containing protein</fullName>
    </recommendedName>
</protein>
<evidence type="ECO:0000313" key="4">
    <source>
        <dbReference type="EnsemblMetazoa" id="CapteP205571"/>
    </source>
</evidence>
<sequence length="426" mass="47801">MAWIIFQGLSTLWTLLSPSFFRDPSDRISQTLRVFGANVGGNEGCFNYLLILFRKHKTSLVRTFSHGLPTSSVCTKRASEDGMRSRQQHSVNSFLNSVQVERFSRAKKDVAVEYFCPDINQYPIDSSVDTYEENNYDDDDSSVGVRRLNPDFEEPGDEERSSAVSFPSRSFFEAANRRHTPRRPSSSGTSDYEPIDRPVQDSAREGYHEMPSGYHQQQVKVKKVYVHKKVYVPVPVVPEKKKKKIISIDKGFHVAGGTQVFGKFKKLKQCMKLCAAIPTCFAADYNPWLYKCYIHSNITACSPLKAHKKFIHFKKIPCEIPEAPRGLITLGAQLFNGLEQKGIKSLQDCLKKCASAGGGIAPSTTALKDEAYPQLCFGIDYDFGTHKCYFFTDSELCPEVEDEVVTPLNLVANPAVVNIIMCPADV</sequence>
<evidence type="ECO:0000313" key="5">
    <source>
        <dbReference type="Proteomes" id="UP000014760"/>
    </source>
</evidence>
<dbReference type="AlphaFoldDB" id="R7TX18"/>
<feature type="signal peptide" evidence="2">
    <location>
        <begin position="1"/>
        <end position="18"/>
    </location>
</feature>
<reference evidence="3 5" key="2">
    <citation type="journal article" date="2013" name="Nature">
        <title>Insights into bilaterian evolution from three spiralian genomes.</title>
        <authorList>
            <person name="Simakov O."/>
            <person name="Marletaz F."/>
            <person name="Cho S.J."/>
            <person name="Edsinger-Gonzales E."/>
            <person name="Havlak P."/>
            <person name="Hellsten U."/>
            <person name="Kuo D.H."/>
            <person name="Larsson T."/>
            <person name="Lv J."/>
            <person name="Arendt D."/>
            <person name="Savage R."/>
            <person name="Osoegawa K."/>
            <person name="de Jong P."/>
            <person name="Grimwood J."/>
            <person name="Chapman J.A."/>
            <person name="Shapiro H."/>
            <person name="Aerts A."/>
            <person name="Otillar R.P."/>
            <person name="Terry A.Y."/>
            <person name="Boore J.L."/>
            <person name="Grigoriev I.V."/>
            <person name="Lindberg D.R."/>
            <person name="Seaver E.C."/>
            <person name="Weisblat D.A."/>
            <person name="Putnam N.H."/>
            <person name="Rokhsar D.S."/>
        </authorList>
    </citation>
    <scope>NUCLEOTIDE SEQUENCE</scope>
    <source>
        <strain evidence="3 5">I ESC-2004</strain>
    </source>
</reference>
<organism evidence="3">
    <name type="scientific">Capitella teleta</name>
    <name type="common">Polychaete worm</name>
    <dbReference type="NCBI Taxonomy" id="283909"/>
    <lineage>
        <taxon>Eukaryota</taxon>
        <taxon>Metazoa</taxon>
        <taxon>Spiralia</taxon>
        <taxon>Lophotrochozoa</taxon>
        <taxon>Annelida</taxon>
        <taxon>Polychaeta</taxon>
        <taxon>Sedentaria</taxon>
        <taxon>Scolecida</taxon>
        <taxon>Capitellidae</taxon>
        <taxon>Capitella</taxon>
    </lineage>
</organism>
<reference evidence="4" key="3">
    <citation type="submission" date="2015-06" db="UniProtKB">
        <authorList>
            <consortium name="EnsemblMetazoa"/>
        </authorList>
    </citation>
    <scope>IDENTIFICATION</scope>
</reference>
<dbReference type="Gene3D" id="3.50.4.10">
    <property type="entry name" value="Hepatocyte Growth Factor"/>
    <property type="match status" value="1"/>
</dbReference>
<dbReference type="Proteomes" id="UP000014760">
    <property type="component" value="Unassembled WGS sequence"/>
</dbReference>
<dbReference type="EnsemblMetazoa" id="CapteT205571">
    <property type="protein sequence ID" value="CapteP205571"/>
    <property type="gene ID" value="CapteG205571"/>
</dbReference>
<evidence type="ECO:0008006" key="6">
    <source>
        <dbReference type="Google" id="ProtNLM"/>
    </source>
</evidence>
<feature type="compositionally biased region" description="Acidic residues" evidence="1">
    <location>
        <begin position="130"/>
        <end position="141"/>
    </location>
</feature>